<feature type="transmembrane region" description="Helical" evidence="8">
    <location>
        <begin position="521"/>
        <end position="540"/>
    </location>
</feature>
<feature type="transmembrane region" description="Helical" evidence="8">
    <location>
        <begin position="367"/>
        <end position="386"/>
    </location>
</feature>
<sequence length="853" mass="93717">MRWTRWTGLGWAGMGLAALAGLVWGLWHGDGLVYLPAHEGRSWWVAPRSATAEMHFEGEVGRVFRAQLEWDEARLPVEVRVAVLRSGEVRVNGARVEGLRLDGRHWKRPRSADLGPYLSRGTNEITICVTNPAGPAAMWAVLRAGRERQELPLAWEFVGADGRTVPAQLAEARMESGPEGYLRPFATLPEAAPSPGWLLGLLLVVVGGCVWVGRSACKSDRLWLKPLRGPAGDVCLVAAVGVAWVLLFVHNLPQLPRVYGFDAEGHEAYIRLVQEERRLPLADEGWQMYQPPLYYLLGAVVLELAGLTVAEDLASVLLRAMNGLVGFGHACLVFWVLRELFPEVRWPGRVGFLLASALPAHLVVTQYVTNEPLAAFWVSLGLALTLRARRCGDHPGWAAAAGAALGLAMLTKFSTLPAVALVLALWWSGLGRPAKEPGAAGGGAGRWAVCLGWALAVFLVVCGWHYGRVWLHFGRPLVGNWDLPGQTWWQDPGYRVAAHYARFGEALVRPWFSGLESFWDGLYATLWGDGLASSASWLVFRPPWNESWAAVAWWLGLVWTLVILVGMVSGFGSMVRGRPGWEWFGPSLVGVYLWALLYMSARVPSYAQVKAFYALPALSGLAVVVVQGWRRLAGASGVRHGLLTGLLVTWWVVSFGSFWIPVQHPQTVLVQALWALDRGDGERALTLFQEAMVRDPVRPELRLALARAVEARPGDVALQGLYGTVLEAHGLWAEALAVRKTAVDRAPDRAEAWNNLAWTLVTVPEPALRDPAAAVRYARQACELSGWREPTCVGTLAAALAAAGEFEEATTRAEQAIALARQQGRLDLVERNERYREAYRAGRLPAFRQEFGR</sequence>
<feature type="transmembrane region" description="Helical" evidence="8">
    <location>
        <begin position="293"/>
        <end position="310"/>
    </location>
</feature>
<evidence type="ECO:0000256" key="2">
    <source>
        <dbReference type="ARBA" id="ARBA00022475"/>
    </source>
</evidence>
<feature type="transmembrane region" description="Helical" evidence="8">
    <location>
        <begin position="611"/>
        <end position="629"/>
    </location>
</feature>
<comment type="caution">
    <text evidence="10">The sequence shown here is derived from an EMBL/GenBank/DDBJ whole genome shotgun (WGS) entry which is preliminary data.</text>
</comment>
<dbReference type="InterPro" id="IPR011990">
    <property type="entry name" value="TPR-like_helical_dom_sf"/>
</dbReference>
<evidence type="ECO:0000259" key="9">
    <source>
        <dbReference type="Pfam" id="PF02366"/>
    </source>
</evidence>
<evidence type="ECO:0000256" key="1">
    <source>
        <dbReference type="ARBA" id="ARBA00004651"/>
    </source>
</evidence>
<dbReference type="RefSeq" id="WP_165105566.1">
    <property type="nucleotide sequence ID" value="NZ_JAAKYA010000012.1"/>
</dbReference>
<dbReference type="PANTHER" id="PTHR33908">
    <property type="entry name" value="MANNOSYLTRANSFERASE YKCB-RELATED"/>
    <property type="match status" value="1"/>
</dbReference>
<dbReference type="Proteomes" id="UP000477311">
    <property type="component" value="Unassembled WGS sequence"/>
</dbReference>
<accession>A0A6M1RND0</accession>
<dbReference type="GO" id="GO:0016763">
    <property type="term" value="F:pentosyltransferase activity"/>
    <property type="evidence" value="ECO:0007669"/>
    <property type="project" value="TreeGrafter"/>
</dbReference>
<feature type="domain" description="ArnT-like N-terminal" evidence="9">
    <location>
        <begin position="315"/>
        <end position="427"/>
    </location>
</feature>
<organism evidence="10 11">
    <name type="scientific">Limisphaera ngatamarikiensis</name>
    <dbReference type="NCBI Taxonomy" id="1324935"/>
    <lineage>
        <taxon>Bacteria</taxon>
        <taxon>Pseudomonadati</taxon>
        <taxon>Verrucomicrobiota</taxon>
        <taxon>Verrucomicrobiia</taxon>
        <taxon>Limisphaerales</taxon>
        <taxon>Limisphaeraceae</taxon>
        <taxon>Limisphaera</taxon>
    </lineage>
</organism>
<keyword evidence="3" id="KW-0328">Glycosyltransferase</keyword>
<feature type="transmembrane region" description="Helical" evidence="8">
    <location>
        <begin position="552"/>
        <end position="571"/>
    </location>
</feature>
<feature type="transmembrane region" description="Helical" evidence="8">
    <location>
        <begin position="583"/>
        <end position="599"/>
    </location>
</feature>
<dbReference type="EMBL" id="JAAKYA010000012">
    <property type="protein sequence ID" value="NGO38215.1"/>
    <property type="molecule type" value="Genomic_DNA"/>
</dbReference>
<dbReference type="GO" id="GO:0006493">
    <property type="term" value="P:protein O-linked glycosylation"/>
    <property type="evidence" value="ECO:0007669"/>
    <property type="project" value="InterPro"/>
</dbReference>
<evidence type="ECO:0000313" key="11">
    <source>
        <dbReference type="Proteomes" id="UP000477311"/>
    </source>
</evidence>
<feature type="transmembrane region" description="Helical" evidence="8">
    <location>
        <begin position="398"/>
        <end position="426"/>
    </location>
</feature>
<feature type="transmembrane region" description="Helical" evidence="8">
    <location>
        <begin position="196"/>
        <end position="213"/>
    </location>
</feature>
<feature type="transmembrane region" description="Helical" evidence="8">
    <location>
        <begin position="234"/>
        <end position="252"/>
    </location>
</feature>
<evidence type="ECO:0000313" key="10">
    <source>
        <dbReference type="EMBL" id="NGO38215.1"/>
    </source>
</evidence>
<feature type="transmembrane region" description="Helical" evidence="8">
    <location>
        <begin position="317"/>
        <end position="337"/>
    </location>
</feature>
<keyword evidence="7 8" id="KW-0472">Membrane</keyword>
<evidence type="ECO:0000256" key="8">
    <source>
        <dbReference type="SAM" id="Phobius"/>
    </source>
</evidence>
<dbReference type="AlphaFoldDB" id="A0A6M1RND0"/>
<gene>
    <name evidence="10" type="ORF">G4L39_02235</name>
</gene>
<evidence type="ECO:0000256" key="6">
    <source>
        <dbReference type="ARBA" id="ARBA00022989"/>
    </source>
</evidence>
<dbReference type="Gene3D" id="2.60.120.260">
    <property type="entry name" value="Galactose-binding domain-like"/>
    <property type="match status" value="1"/>
</dbReference>
<name>A0A6M1RND0_9BACT</name>
<evidence type="ECO:0000256" key="3">
    <source>
        <dbReference type="ARBA" id="ARBA00022676"/>
    </source>
</evidence>
<evidence type="ECO:0000256" key="5">
    <source>
        <dbReference type="ARBA" id="ARBA00022692"/>
    </source>
</evidence>
<dbReference type="Gene3D" id="1.25.40.10">
    <property type="entry name" value="Tetratricopeptide repeat domain"/>
    <property type="match status" value="1"/>
</dbReference>
<reference evidence="10 11" key="1">
    <citation type="submission" date="2020-02" db="EMBL/GenBank/DDBJ databases">
        <title>Draft genome sequence of Limisphaera ngatamarikiensis NGM72.4T, a thermophilic Verrucomicrobia grouped in subdivision 3.</title>
        <authorList>
            <person name="Carere C.R."/>
            <person name="Steen J."/>
            <person name="Hugenholtz P."/>
            <person name="Stott M.B."/>
        </authorList>
    </citation>
    <scope>NUCLEOTIDE SEQUENCE [LARGE SCALE GENOMIC DNA]</scope>
    <source>
        <strain evidence="10 11">NGM72.4</strain>
    </source>
</reference>
<keyword evidence="2" id="KW-1003">Cell membrane</keyword>
<keyword evidence="4 10" id="KW-0808">Transferase</keyword>
<evidence type="ECO:0000256" key="7">
    <source>
        <dbReference type="ARBA" id="ARBA00023136"/>
    </source>
</evidence>
<dbReference type="Pfam" id="PF02366">
    <property type="entry name" value="PMT"/>
    <property type="match status" value="1"/>
</dbReference>
<feature type="transmembrane region" description="Helical" evidence="8">
    <location>
        <begin position="641"/>
        <end position="660"/>
    </location>
</feature>
<dbReference type="GO" id="GO:0009103">
    <property type="term" value="P:lipopolysaccharide biosynthetic process"/>
    <property type="evidence" value="ECO:0007669"/>
    <property type="project" value="UniProtKB-ARBA"/>
</dbReference>
<protein>
    <submittedName>
        <fullName evidence="10">Phospholipid carrier-dependent glycosyltransferase</fullName>
    </submittedName>
</protein>
<dbReference type="InterPro" id="IPR050297">
    <property type="entry name" value="LipidA_mod_glycosyltrf_83"/>
</dbReference>
<comment type="subcellular location">
    <subcellularLocation>
        <location evidence="1">Cell membrane</location>
        <topology evidence="1">Multi-pass membrane protein</topology>
    </subcellularLocation>
</comment>
<dbReference type="PANTHER" id="PTHR33908:SF11">
    <property type="entry name" value="MEMBRANE PROTEIN"/>
    <property type="match status" value="1"/>
</dbReference>
<evidence type="ECO:0000256" key="4">
    <source>
        <dbReference type="ARBA" id="ARBA00022679"/>
    </source>
</evidence>
<proteinExistence type="predicted"/>
<dbReference type="InterPro" id="IPR003342">
    <property type="entry name" value="ArnT-like_N"/>
</dbReference>
<dbReference type="GO" id="GO:0005886">
    <property type="term" value="C:plasma membrane"/>
    <property type="evidence" value="ECO:0007669"/>
    <property type="project" value="UniProtKB-SubCell"/>
</dbReference>
<dbReference type="SUPFAM" id="SSF48452">
    <property type="entry name" value="TPR-like"/>
    <property type="match status" value="1"/>
</dbReference>
<keyword evidence="11" id="KW-1185">Reference proteome</keyword>
<feature type="transmembrane region" description="Helical" evidence="8">
    <location>
        <begin position="446"/>
        <end position="466"/>
    </location>
</feature>
<keyword evidence="6 8" id="KW-1133">Transmembrane helix</keyword>
<dbReference type="GO" id="GO:0000030">
    <property type="term" value="F:mannosyltransferase activity"/>
    <property type="evidence" value="ECO:0007669"/>
    <property type="project" value="InterPro"/>
</dbReference>
<keyword evidence="5 8" id="KW-0812">Transmembrane</keyword>